<keyword evidence="6 7" id="KW-0472">Membrane</keyword>
<gene>
    <name evidence="9" type="ORF">AT15_10005</name>
</gene>
<dbReference type="OrthoDB" id="9788108at2"/>
<reference evidence="9 10" key="1">
    <citation type="submission" date="2014-02" db="EMBL/GenBank/DDBJ databases">
        <title>Kosmotoga genome sequencing.</title>
        <authorList>
            <person name="Pollo S.M."/>
            <person name="Charchuk R."/>
            <person name="Nesbo C.L."/>
        </authorList>
    </citation>
    <scope>NUCLEOTIDE SEQUENCE [LARGE SCALE GENOMIC DNA]</scope>
    <source>
        <strain evidence="9 10">S304</strain>
    </source>
</reference>
<dbReference type="PROSITE" id="PS50928">
    <property type="entry name" value="ABC_TM1"/>
    <property type="match status" value="1"/>
</dbReference>
<dbReference type="InterPro" id="IPR000515">
    <property type="entry name" value="MetI-like"/>
</dbReference>
<dbReference type="InterPro" id="IPR051393">
    <property type="entry name" value="ABC_transporter_permease"/>
</dbReference>
<dbReference type="PANTHER" id="PTHR30193:SF37">
    <property type="entry name" value="INNER MEMBRANE ABC TRANSPORTER PERMEASE PROTEIN YCJO"/>
    <property type="match status" value="1"/>
</dbReference>
<evidence type="ECO:0000256" key="5">
    <source>
        <dbReference type="ARBA" id="ARBA00022989"/>
    </source>
</evidence>
<dbReference type="InterPro" id="IPR035906">
    <property type="entry name" value="MetI-like_sf"/>
</dbReference>
<evidence type="ECO:0000256" key="6">
    <source>
        <dbReference type="ARBA" id="ARBA00023136"/>
    </source>
</evidence>
<evidence type="ECO:0000256" key="2">
    <source>
        <dbReference type="ARBA" id="ARBA00022448"/>
    </source>
</evidence>
<dbReference type="Pfam" id="PF00528">
    <property type="entry name" value="BPD_transp_1"/>
    <property type="match status" value="1"/>
</dbReference>
<feature type="transmembrane region" description="Helical" evidence="7">
    <location>
        <begin position="262"/>
        <end position="281"/>
    </location>
</feature>
<evidence type="ECO:0000313" key="9">
    <source>
        <dbReference type="EMBL" id="OAA30746.1"/>
    </source>
</evidence>
<dbReference type="GO" id="GO:0055085">
    <property type="term" value="P:transmembrane transport"/>
    <property type="evidence" value="ECO:0007669"/>
    <property type="project" value="InterPro"/>
</dbReference>
<dbReference type="STRING" id="1453497.AT15_10005"/>
<keyword evidence="5 7" id="KW-1133">Transmembrane helix</keyword>
<evidence type="ECO:0000256" key="4">
    <source>
        <dbReference type="ARBA" id="ARBA00022692"/>
    </source>
</evidence>
<keyword evidence="10" id="KW-1185">Reference proteome</keyword>
<comment type="similarity">
    <text evidence="7">Belongs to the binding-protein-dependent transport system permease family.</text>
</comment>
<accession>A0A176K132</accession>
<dbReference type="Gene3D" id="1.10.3720.10">
    <property type="entry name" value="MetI-like"/>
    <property type="match status" value="1"/>
</dbReference>
<dbReference type="EMBL" id="JFHK01000007">
    <property type="protein sequence ID" value="OAA30746.1"/>
    <property type="molecule type" value="Genomic_DNA"/>
</dbReference>
<dbReference type="CDD" id="cd06261">
    <property type="entry name" value="TM_PBP2"/>
    <property type="match status" value="1"/>
</dbReference>
<dbReference type="GO" id="GO:0005886">
    <property type="term" value="C:plasma membrane"/>
    <property type="evidence" value="ECO:0007669"/>
    <property type="project" value="UniProtKB-SubCell"/>
</dbReference>
<evidence type="ECO:0000256" key="1">
    <source>
        <dbReference type="ARBA" id="ARBA00004651"/>
    </source>
</evidence>
<name>A0A176K132_9BACT</name>
<dbReference type="RefSeq" id="WP_068347391.1">
    <property type="nucleotide sequence ID" value="NZ_JFHK01000007.1"/>
</dbReference>
<dbReference type="Proteomes" id="UP000077339">
    <property type="component" value="Unassembled WGS sequence"/>
</dbReference>
<comment type="subcellular location">
    <subcellularLocation>
        <location evidence="1 7">Cell membrane</location>
        <topology evidence="1 7">Multi-pass membrane protein</topology>
    </subcellularLocation>
</comment>
<keyword evidence="3" id="KW-1003">Cell membrane</keyword>
<evidence type="ECO:0000259" key="8">
    <source>
        <dbReference type="PROSITE" id="PS50928"/>
    </source>
</evidence>
<feature type="transmembrane region" description="Helical" evidence="7">
    <location>
        <begin position="65"/>
        <end position="94"/>
    </location>
</feature>
<dbReference type="PANTHER" id="PTHR30193">
    <property type="entry name" value="ABC TRANSPORTER PERMEASE PROTEIN"/>
    <property type="match status" value="1"/>
</dbReference>
<keyword evidence="2 7" id="KW-0813">Transport</keyword>
<feature type="transmembrane region" description="Helical" evidence="7">
    <location>
        <begin position="12"/>
        <end position="35"/>
    </location>
</feature>
<sequence length="293" mass="32968">MQRRFPNKILPYILVLPSIVVVIIFLIIPTIQSLYMSFFRVSPFGDRLFFVKLYNFTKLFKSADYIHSLLITLIFAAAVVVLGLTIGLLISVVLNQRLKGLNYYRTLFIWTYAISPAVAGTIWALMFDPSSGPIVYIINSLFGVKLNWMMNGNLALVIVIIAASWKMLGYNIIFFLAGLQTIPEELLEAASIDGASSARKFFKITLPLLSPTTFFLLIMNMLYAFFQVFGLIDIMTKGGPGNATEVLVYKLYRDGFINLDTGFASAQSVVLFVFVAILTALQFKYAERRVFYG</sequence>
<feature type="transmembrane region" description="Helical" evidence="7">
    <location>
        <begin position="206"/>
        <end position="226"/>
    </location>
</feature>
<protein>
    <submittedName>
        <fullName evidence="9">Glycerol-3-phosphate ABC transporter permease</fullName>
    </submittedName>
</protein>
<dbReference type="PATRIC" id="fig|1453497.3.peg.1981"/>
<evidence type="ECO:0000256" key="3">
    <source>
        <dbReference type="ARBA" id="ARBA00022475"/>
    </source>
</evidence>
<keyword evidence="4 7" id="KW-0812">Transmembrane</keyword>
<dbReference type="SUPFAM" id="SSF161098">
    <property type="entry name" value="MetI-like"/>
    <property type="match status" value="1"/>
</dbReference>
<evidence type="ECO:0000256" key="7">
    <source>
        <dbReference type="RuleBase" id="RU363032"/>
    </source>
</evidence>
<feature type="transmembrane region" description="Helical" evidence="7">
    <location>
        <begin position="106"/>
        <end position="126"/>
    </location>
</feature>
<comment type="caution">
    <text evidence="9">The sequence shown here is derived from an EMBL/GenBank/DDBJ whole genome shotgun (WGS) entry which is preliminary data.</text>
</comment>
<feature type="domain" description="ABC transmembrane type-1" evidence="8">
    <location>
        <begin position="69"/>
        <end position="282"/>
    </location>
</feature>
<dbReference type="AlphaFoldDB" id="A0A176K132"/>
<proteinExistence type="inferred from homology"/>
<organism evidence="9 10">
    <name type="scientific">Kosmotoga arenicorallina S304</name>
    <dbReference type="NCBI Taxonomy" id="1453497"/>
    <lineage>
        <taxon>Bacteria</taxon>
        <taxon>Thermotogati</taxon>
        <taxon>Thermotogota</taxon>
        <taxon>Thermotogae</taxon>
        <taxon>Kosmotogales</taxon>
        <taxon>Kosmotogaceae</taxon>
        <taxon>Kosmotoga</taxon>
    </lineage>
</organism>
<feature type="transmembrane region" description="Helical" evidence="7">
    <location>
        <begin position="146"/>
        <end position="165"/>
    </location>
</feature>
<evidence type="ECO:0000313" key="10">
    <source>
        <dbReference type="Proteomes" id="UP000077339"/>
    </source>
</evidence>